<keyword evidence="1" id="KW-0479">Metal-binding</keyword>
<accession>A0ABW8TJQ8</accession>
<evidence type="ECO:0000256" key="2">
    <source>
        <dbReference type="ARBA" id="ARBA00023004"/>
    </source>
</evidence>
<dbReference type="CDD" id="cd01335">
    <property type="entry name" value="Radical_SAM"/>
    <property type="match status" value="1"/>
</dbReference>
<dbReference type="InterPro" id="IPR058240">
    <property type="entry name" value="rSAM_sf"/>
</dbReference>
<dbReference type="EMBL" id="JBJIAA010000020">
    <property type="protein sequence ID" value="MFL0252774.1"/>
    <property type="molecule type" value="Genomic_DNA"/>
</dbReference>
<dbReference type="Gene3D" id="3.80.30.30">
    <property type="match status" value="1"/>
</dbReference>
<dbReference type="RefSeq" id="WP_406789452.1">
    <property type="nucleotide sequence ID" value="NZ_JBJIAA010000020.1"/>
</dbReference>
<protein>
    <submittedName>
        <fullName evidence="5">Radical SAM protein</fullName>
    </submittedName>
</protein>
<proteinExistence type="predicted"/>
<evidence type="ECO:0000313" key="5">
    <source>
        <dbReference type="EMBL" id="MFL0252774.1"/>
    </source>
</evidence>
<evidence type="ECO:0000256" key="1">
    <source>
        <dbReference type="ARBA" id="ARBA00022723"/>
    </source>
</evidence>
<reference evidence="5 6" key="1">
    <citation type="submission" date="2024-11" db="EMBL/GenBank/DDBJ databases">
        <authorList>
            <person name="Heng Y.C."/>
            <person name="Lim A.C.H."/>
            <person name="Lee J.K.Y."/>
            <person name="Kittelmann S."/>
        </authorList>
    </citation>
    <scope>NUCLEOTIDE SEQUENCE [LARGE SCALE GENOMIC DNA]</scope>
    <source>
        <strain evidence="5 6">WILCCON 0114</strain>
    </source>
</reference>
<dbReference type="InterPro" id="IPR040086">
    <property type="entry name" value="MJ0683-like"/>
</dbReference>
<dbReference type="SMART" id="SM00729">
    <property type="entry name" value="Elp3"/>
    <property type="match status" value="1"/>
</dbReference>
<dbReference type="Proteomes" id="UP001623592">
    <property type="component" value="Unassembled WGS sequence"/>
</dbReference>
<organism evidence="5 6">
    <name type="scientific">Clostridium neuense</name>
    <dbReference type="NCBI Taxonomy" id="1728934"/>
    <lineage>
        <taxon>Bacteria</taxon>
        <taxon>Bacillati</taxon>
        <taxon>Bacillota</taxon>
        <taxon>Clostridia</taxon>
        <taxon>Eubacteriales</taxon>
        <taxon>Clostridiaceae</taxon>
        <taxon>Clostridium</taxon>
    </lineage>
</organism>
<dbReference type="PROSITE" id="PS51918">
    <property type="entry name" value="RADICAL_SAM"/>
    <property type="match status" value="1"/>
</dbReference>
<dbReference type="PANTHER" id="PTHR43432">
    <property type="entry name" value="SLR0285 PROTEIN"/>
    <property type="match status" value="1"/>
</dbReference>
<dbReference type="SFLD" id="SFLDG01084">
    <property type="entry name" value="Uncharacterised_Radical_SAM_Su"/>
    <property type="match status" value="1"/>
</dbReference>
<feature type="domain" description="Radical SAM core" evidence="4">
    <location>
        <begin position="19"/>
        <end position="242"/>
    </location>
</feature>
<name>A0ABW8TJQ8_9CLOT</name>
<gene>
    <name evidence="5" type="ORF">ACJDT4_20400</name>
</gene>
<evidence type="ECO:0000313" key="6">
    <source>
        <dbReference type="Proteomes" id="UP001623592"/>
    </source>
</evidence>
<keyword evidence="3" id="KW-0411">Iron-sulfur</keyword>
<sequence>MIKELCAKSILGTLKRPSDWFGVKYIFNIYRGCEHQCIYCDSRSECYGIESFNDLVVKTNSIELLSKALASKRKKGMLGTGSMGDPYTISEKKFGLTRKALELIADFNYPVHVTTKSNLILRDIDILEEINKIYTSVSMTITTTNEELARKVEPYAPFPMDRLKALGVLSEIGICTSITMMPILPFIEDNEENINDIVNKASFYGVKHIVPWLGMSLRDRQRAYYYSKLDELFPGIKQKYEKRFKNMYRCSASNSKKLWSILSEACDKHNISLKMPTYEEKITSTQLSLFDGQPRT</sequence>
<keyword evidence="2" id="KW-0408">Iron</keyword>
<dbReference type="SFLD" id="SFLDS00029">
    <property type="entry name" value="Radical_SAM"/>
    <property type="match status" value="1"/>
</dbReference>
<evidence type="ECO:0000256" key="3">
    <source>
        <dbReference type="ARBA" id="ARBA00023014"/>
    </source>
</evidence>
<dbReference type="Pfam" id="PF04055">
    <property type="entry name" value="Radical_SAM"/>
    <property type="match status" value="1"/>
</dbReference>
<dbReference type="SUPFAM" id="SSF102114">
    <property type="entry name" value="Radical SAM enzymes"/>
    <property type="match status" value="1"/>
</dbReference>
<dbReference type="InterPro" id="IPR006638">
    <property type="entry name" value="Elp3/MiaA/NifB-like_rSAM"/>
</dbReference>
<comment type="caution">
    <text evidence="5">The sequence shown here is derived from an EMBL/GenBank/DDBJ whole genome shotgun (WGS) entry which is preliminary data.</text>
</comment>
<keyword evidence="6" id="KW-1185">Reference proteome</keyword>
<dbReference type="InterPro" id="IPR007197">
    <property type="entry name" value="rSAM"/>
</dbReference>
<evidence type="ECO:0000259" key="4">
    <source>
        <dbReference type="PROSITE" id="PS51918"/>
    </source>
</evidence>
<dbReference type="PANTHER" id="PTHR43432:SF5">
    <property type="entry name" value="ELP3_MIAA_NIFB-LIKE RADICAL SAM CORE DOMAIN-CONTAINING PROTEIN"/>
    <property type="match status" value="1"/>
</dbReference>